<evidence type="ECO:0000313" key="1">
    <source>
        <dbReference type="EMBL" id="CBY15980.1"/>
    </source>
</evidence>
<keyword evidence="2" id="KW-1185">Reference proteome</keyword>
<gene>
    <name evidence="1" type="ORF">GSOID_T00016277001</name>
</gene>
<organism evidence="1">
    <name type="scientific">Oikopleura dioica</name>
    <name type="common">Tunicate</name>
    <dbReference type="NCBI Taxonomy" id="34765"/>
    <lineage>
        <taxon>Eukaryota</taxon>
        <taxon>Metazoa</taxon>
        <taxon>Chordata</taxon>
        <taxon>Tunicata</taxon>
        <taxon>Appendicularia</taxon>
        <taxon>Copelata</taxon>
        <taxon>Oikopleuridae</taxon>
        <taxon>Oikopleura</taxon>
    </lineage>
</organism>
<reference evidence="1" key="1">
    <citation type="journal article" date="2010" name="Science">
        <title>Plasticity of animal genome architecture unmasked by rapid evolution of a pelagic tunicate.</title>
        <authorList>
            <person name="Denoeud F."/>
            <person name="Henriet S."/>
            <person name="Mungpakdee S."/>
            <person name="Aury J.M."/>
            <person name="Da Silva C."/>
            <person name="Brinkmann H."/>
            <person name="Mikhaleva J."/>
            <person name="Olsen L.C."/>
            <person name="Jubin C."/>
            <person name="Canestro C."/>
            <person name="Bouquet J.M."/>
            <person name="Danks G."/>
            <person name="Poulain J."/>
            <person name="Campsteijn C."/>
            <person name="Adamski M."/>
            <person name="Cross I."/>
            <person name="Yadetie F."/>
            <person name="Muffato M."/>
            <person name="Louis A."/>
            <person name="Butcher S."/>
            <person name="Tsagkogeorga G."/>
            <person name="Konrad A."/>
            <person name="Singh S."/>
            <person name="Jensen M.F."/>
            <person name="Cong E.H."/>
            <person name="Eikeseth-Otteraa H."/>
            <person name="Noel B."/>
            <person name="Anthouard V."/>
            <person name="Porcel B.M."/>
            <person name="Kachouri-Lafond R."/>
            <person name="Nishino A."/>
            <person name="Ugolini M."/>
            <person name="Chourrout P."/>
            <person name="Nishida H."/>
            <person name="Aasland R."/>
            <person name="Huzurbazar S."/>
            <person name="Westhof E."/>
            <person name="Delsuc F."/>
            <person name="Lehrach H."/>
            <person name="Reinhardt R."/>
            <person name="Weissenbach J."/>
            <person name="Roy S.W."/>
            <person name="Artiguenave F."/>
            <person name="Postlethwait J.H."/>
            <person name="Manak J.R."/>
            <person name="Thompson E.M."/>
            <person name="Jaillon O."/>
            <person name="Du Pasquier L."/>
            <person name="Boudinot P."/>
            <person name="Liberles D.A."/>
            <person name="Volff J.N."/>
            <person name="Philippe H."/>
            <person name="Lenhard B."/>
            <person name="Roest Crollius H."/>
            <person name="Wincker P."/>
            <person name="Chourrout D."/>
        </authorList>
    </citation>
    <scope>NUCLEOTIDE SEQUENCE [LARGE SCALE GENOMIC DNA]</scope>
</reference>
<dbReference type="Gene3D" id="2.120.10.80">
    <property type="entry name" value="Kelch-type beta propeller"/>
    <property type="match status" value="1"/>
</dbReference>
<dbReference type="SUPFAM" id="SSF117281">
    <property type="entry name" value="Kelch motif"/>
    <property type="match status" value="1"/>
</dbReference>
<dbReference type="AlphaFoldDB" id="E4Y286"/>
<proteinExistence type="predicted"/>
<sequence>MVGCPDGICQEETTAATTTTVQSTTTSIAIEETFLFILAENIYSGAPKLNYVISALGDFSEVREIATPDSELSYMGFLERSGFAVMNGQLYLFGGPSNDKMIAKLEDCRIEIIPQQLRFGFTSAYGSVLVLGDSALICFGQYESSSCESFDGSSSSIASASQFSHYYGCLANLNGYAVAVNGYVSKNVRKVEILRSFGWSELAEHPREIYKQSCVGVENGLLTLGGYEDSVGYYLKEVFLLRDDVWSAAGMLKEVNICELFKFS</sequence>
<dbReference type="InterPro" id="IPR015915">
    <property type="entry name" value="Kelch-typ_b-propeller"/>
</dbReference>
<dbReference type="InParanoid" id="E4Y286"/>
<name>E4Y286_OIKDI</name>
<dbReference type="Proteomes" id="UP000001307">
    <property type="component" value="Unassembled WGS sequence"/>
</dbReference>
<dbReference type="EMBL" id="FN653784">
    <property type="protein sequence ID" value="CBY15980.1"/>
    <property type="molecule type" value="Genomic_DNA"/>
</dbReference>
<protein>
    <submittedName>
        <fullName evidence="1">Uncharacterized protein</fullName>
    </submittedName>
</protein>
<accession>E4Y286</accession>
<evidence type="ECO:0000313" key="2">
    <source>
        <dbReference type="Proteomes" id="UP000001307"/>
    </source>
</evidence>